<reference evidence="3" key="1">
    <citation type="submission" date="2012-11" db="EMBL/GenBank/DDBJ databases">
        <authorList>
            <person name="Singh A."/>
            <person name="Pinnaka A.K."/>
            <person name="Vaidya B."/>
        </authorList>
    </citation>
    <scope>NUCLEOTIDE SEQUENCE [LARGE SCALE GENOMIC DNA]</scope>
    <source>
        <strain evidence="3">AK23</strain>
    </source>
</reference>
<sequence>MMISVCSLNLRQALFVLICIFLLSACASFPLGMNEAEWQSLTSEQQLKARQQQAELDKAAEIRRSAEAAARKAEVAKHEAEIEGKRSNAAYGERLQCILQPAEAWLNRKWRVVQPQALDLVLGEELPFAISETKHRTIHYGSEAYAHFKGQELALCRFSEGRGPCARILGNFSDYHRGIRQDFHVEQFLRGHLRCQLVPTRK</sequence>
<feature type="coiled-coil region" evidence="1">
    <location>
        <begin position="49"/>
        <end position="83"/>
    </location>
</feature>
<evidence type="ECO:0000313" key="3">
    <source>
        <dbReference type="Proteomes" id="UP000019464"/>
    </source>
</evidence>
<accession>W9UYS7</accession>
<dbReference type="Proteomes" id="UP000019464">
    <property type="component" value="Unassembled WGS sequence"/>
</dbReference>
<name>W9UYS7_9GAMM</name>
<evidence type="ECO:0000313" key="2">
    <source>
        <dbReference type="EMBL" id="EXJ09062.1"/>
    </source>
</evidence>
<dbReference type="EMBL" id="AONB01000038">
    <property type="protein sequence ID" value="EXJ09062.1"/>
    <property type="molecule type" value="Genomic_DNA"/>
</dbReference>
<dbReference type="AlphaFoldDB" id="W9UYS7"/>
<comment type="caution">
    <text evidence="2">The sequence shown here is derived from an EMBL/GenBank/DDBJ whole genome shotgun (WGS) entry which is preliminary data.</text>
</comment>
<dbReference type="OrthoDB" id="6118580at2"/>
<organism evidence="2 3">
    <name type="scientific">Nitrincola nitratireducens</name>
    <dbReference type="NCBI Taxonomy" id="1229521"/>
    <lineage>
        <taxon>Bacteria</taxon>
        <taxon>Pseudomonadati</taxon>
        <taxon>Pseudomonadota</taxon>
        <taxon>Gammaproteobacteria</taxon>
        <taxon>Oceanospirillales</taxon>
        <taxon>Oceanospirillaceae</taxon>
        <taxon>Nitrincola</taxon>
    </lineage>
</organism>
<reference evidence="2 3" key="2">
    <citation type="journal article" date="2015" name="Syst. Appl. Microbiol.">
        <title>Nitrincola nitratireducens sp. nov. isolated from a haloalkaline crater lake.</title>
        <authorList>
            <person name="Singh A."/>
            <person name="Vaidya B."/>
            <person name="Tanuku N.R."/>
            <person name="Pinnaka A.K."/>
        </authorList>
    </citation>
    <scope>NUCLEOTIDE SEQUENCE [LARGE SCALE GENOMIC DNA]</scope>
    <source>
        <strain evidence="2 3">AK23</strain>
    </source>
</reference>
<gene>
    <name evidence="2" type="ORF">D791_04009</name>
</gene>
<protein>
    <submittedName>
        <fullName evidence="2">Uncharacterized protein</fullName>
    </submittedName>
</protein>
<keyword evidence="1" id="KW-0175">Coiled coil</keyword>
<keyword evidence="3" id="KW-1185">Reference proteome</keyword>
<evidence type="ECO:0000256" key="1">
    <source>
        <dbReference type="SAM" id="Coils"/>
    </source>
</evidence>
<dbReference type="RefSeq" id="WP_051514685.1">
    <property type="nucleotide sequence ID" value="NZ_AONB01000038.1"/>
</dbReference>
<proteinExistence type="predicted"/>